<evidence type="ECO:0000256" key="1">
    <source>
        <dbReference type="ARBA" id="ARBA00004141"/>
    </source>
</evidence>
<organism evidence="11">
    <name type="scientific">Clostridium symbiosum</name>
    <name type="common">Bacteroides symbiosus</name>
    <dbReference type="NCBI Taxonomy" id="1512"/>
    <lineage>
        <taxon>Bacteria</taxon>
        <taxon>Bacillati</taxon>
        <taxon>Bacillota</taxon>
        <taxon>Clostridia</taxon>
        <taxon>Lachnospirales</taxon>
        <taxon>Lachnospiraceae</taxon>
        <taxon>Otoolea</taxon>
    </lineage>
</organism>
<comment type="similarity">
    <text evidence="2">Belongs to the V-ATPase 116 kDa subunit family.</text>
</comment>
<keyword evidence="5 9" id="KW-1133">Transmembrane helix</keyword>
<evidence type="ECO:0000313" key="11">
    <source>
        <dbReference type="EMBL" id="VYU81041.1"/>
    </source>
</evidence>
<feature type="transmembrane region" description="Helical" evidence="9">
    <location>
        <begin position="578"/>
        <end position="599"/>
    </location>
</feature>
<feature type="transmembrane region" description="Helical" evidence="9">
    <location>
        <begin position="487"/>
        <end position="511"/>
    </location>
</feature>
<feature type="coiled-coil region" evidence="8">
    <location>
        <begin position="97"/>
        <end position="131"/>
    </location>
</feature>
<feature type="transmembrane region" description="Helical" evidence="9">
    <location>
        <begin position="517"/>
        <end position="534"/>
    </location>
</feature>
<dbReference type="PANTHER" id="PTHR11629:SF63">
    <property type="entry name" value="V-TYPE PROTON ATPASE SUBUNIT A"/>
    <property type="match status" value="1"/>
</dbReference>
<dbReference type="GO" id="GO:0033179">
    <property type="term" value="C:proton-transporting V-type ATPase, V0 domain"/>
    <property type="evidence" value="ECO:0007669"/>
    <property type="project" value="InterPro"/>
</dbReference>
<keyword evidence="8" id="KW-0175">Coiled coil</keyword>
<sequence>MIEKMKFLSITGPKEDIDRVVNLYLSKYEIQIENALSELKTVKDLRPYIEINPYKELFTRAARLANSFNASETSRDKDTSAGRNKSIRILAGGDISIEEASETVQRVDKELADYRDSKGKLEEELDTLRTSYNKIVPFRELDYDIRSILHFQHIRFRFGRIPREYYAKFEKVVYESLDTILYKCHEDEHYVSIVYFVPAVISKRIDAIYTSLHFERFIVPDEYNGTPGEAIDALEQQIKKAEAALESTNSEISRILEENRRDILAAYEKLNSYNTNFNVRKLAACTNHDVNTFYILCGWMTETDAANFKKELETDDKTFCIVEDDHNNLLTPPPTKLRNPKLFRPFEMFIKMYGLPAYGEFDPTILIGITYSFLFGFMFGDVGQGLLLLLGGYLLYRVKKMDLAAVISCCGFFSAVFGFLFGSVFGFEDVIHPLWLRPAAQMMNLPFIGKLNTVFIVAVALGMGIIVLTMILNIVNSVRFHDPEKSWFDANGLAGLVFYGSVLAVVVLFMMGKTLPAAWVLAVMFGIPLVIIFLKEPLASLVKKQAGKHSDSRVMFFVQGFFEMFEMLLSYFSNTLSFVRVGAFAVSHAAMMEVVMMLAGAESGSLNWAVVIIGNLFVCAMEGLIVGIQVLRLEYYEIFSRFYKGSGREFKPYGKA</sequence>
<evidence type="ECO:0000256" key="4">
    <source>
        <dbReference type="ARBA" id="ARBA00022692"/>
    </source>
</evidence>
<feature type="coiled-coil region" evidence="8">
    <location>
        <begin position="231"/>
        <end position="258"/>
    </location>
</feature>
<feature type="transmembrane region" description="Helical" evidence="9">
    <location>
        <begin position="447"/>
        <end position="475"/>
    </location>
</feature>
<comment type="subcellular location">
    <subcellularLocation>
        <location evidence="1">Membrane</location>
        <topology evidence="1">Multi-pass membrane protein</topology>
    </subcellularLocation>
</comment>
<evidence type="ECO:0000256" key="9">
    <source>
        <dbReference type="SAM" id="Phobius"/>
    </source>
</evidence>
<feature type="transmembrane region" description="Helical" evidence="9">
    <location>
        <begin position="373"/>
        <end position="396"/>
    </location>
</feature>
<evidence type="ECO:0000256" key="3">
    <source>
        <dbReference type="ARBA" id="ARBA00022448"/>
    </source>
</evidence>
<protein>
    <submittedName>
        <fullName evidence="10">ATPase</fullName>
    </submittedName>
    <submittedName>
        <fullName evidence="11">V-type ATP synthase subunit I</fullName>
    </submittedName>
</protein>
<evidence type="ECO:0000313" key="10">
    <source>
        <dbReference type="EMBL" id="MCK0088560.1"/>
    </source>
</evidence>
<reference evidence="10" key="2">
    <citation type="journal article" date="2022" name="Cell Host Microbe">
        <title>Colonization of the live biotherapeutic product VE303 and modulation of the microbiota and metabolites in healthy volunteers.</title>
        <authorList>
            <person name="Dsouza M."/>
            <person name="Menon R."/>
            <person name="Crossette E."/>
            <person name="Bhattarai S.K."/>
            <person name="Schneider J."/>
            <person name="Kim Y.G."/>
            <person name="Reddy S."/>
            <person name="Caballero S."/>
            <person name="Felix C."/>
            <person name="Cornacchione L."/>
            <person name="Hendrickson J."/>
            <person name="Watson A.R."/>
            <person name="Minot S.S."/>
            <person name="Greenfield N."/>
            <person name="Schopf L."/>
            <person name="Szabady R."/>
            <person name="Patarroyo J."/>
            <person name="Smith W."/>
            <person name="Harrison P."/>
            <person name="Kuijper E.J."/>
            <person name="Kelly C.P."/>
            <person name="Olle B."/>
            <person name="Bobilev D."/>
            <person name="Silber J.L."/>
            <person name="Bucci V."/>
            <person name="Roberts B."/>
            <person name="Faith J."/>
            <person name="Norman J.M."/>
        </authorList>
    </citation>
    <scope>NUCLEOTIDE SEQUENCE</scope>
    <source>
        <strain evidence="10">VE303-04</strain>
    </source>
</reference>
<dbReference type="EMBL" id="JAINVB010000001">
    <property type="protein sequence ID" value="MCK0088560.1"/>
    <property type="molecule type" value="Genomic_DNA"/>
</dbReference>
<evidence type="ECO:0000256" key="7">
    <source>
        <dbReference type="ARBA" id="ARBA00023136"/>
    </source>
</evidence>
<dbReference type="EMBL" id="CACRUA010000081">
    <property type="protein sequence ID" value="VYU81041.1"/>
    <property type="molecule type" value="Genomic_DNA"/>
</dbReference>
<dbReference type="RefSeq" id="WP_003503872.1">
    <property type="nucleotide sequence ID" value="NZ_BAABZD010000005.1"/>
</dbReference>
<reference evidence="11" key="1">
    <citation type="submission" date="2019-11" db="EMBL/GenBank/DDBJ databases">
        <authorList>
            <person name="Feng L."/>
        </authorList>
    </citation>
    <scope>NUCLEOTIDE SEQUENCE</scope>
    <source>
        <strain evidence="11">CsymbiosumLFYP84</strain>
    </source>
</reference>
<evidence type="ECO:0000256" key="8">
    <source>
        <dbReference type="SAM" id="Coils"/>
    </source>
</evidence>
<accession>A0A6N3HXB2</accession>
<gene>
    <name evidence="11" type="ORF">CSLFYP84_04352</name>
    <name evidence="10" type="ORF">K5I21_22405</name>
</gene>
<name>A0A6N3HXB2_CLOSY</name>
<dbReference type="InterPro" id="IPR002490">
    <property type="entry name" value="V-ATPase_116kDa_su"/>
</dbReference>
<keyword evidence="7 9" id="KW-0472">Membrane</keyword>
<feature type="transmembrane region" description="Helical" evidence="9">
    <location>
        <begin position="606"/>
        <end position="631"/>
    </location>
</feature>
<dbReference type="AlphaFoldDB" id="A0A6N3HXB2"/>
<dbReference type="PANTHER" id="PTHR11629">
    <property type="entry name" value="VACUOLAR PROTON ATPASES"/>
    <property type="match status" value="1"/>
</dbReference>
<evidence type="ECO:0000256" key="6">
    <source>
        <dbReference type="ARBA" id="ARBA00023065"/>
    </source>
</evidence>
<keyword evidence="3" id="KW-0813">Transport</keyword>
<dbReference type="GO" id="GO:0051117">
    <property type="term" value="F:ATPase binding"/>
    <property type="evidence" value="ECO:0007669"/>
    <property type="project" value="TreeGrafter"/>
</dbReference>
<proteinExistence type="inferred from homology"/>
<dbReference type="Pfam" id="PF01496">
    <property type="entry name" value="V_ATPase_I"/>
    <property type="match status" value="1"/>
</dbReference>
<dbReference type="GO" id="GO:0007035">
    <property type="term" value="P:vacuolar acidification"/>
    <property type="evidence" value="ECO:0007669"/>
    <property type="project" value="TreeGrafter"/>
</dbReference>
<keyword evidence="6" id="KW-0406">Ion transport</keyword>
<dbReference type="GO" id="GO:0046961">
    <property type="term" value="F:proton-transporting ATPase activity, rotational mechanism"/>
    <property type="evidence" value="ECO:0007669"/>
    <property type="project" value="InterPro"/>
</dbReference>
<feature type="transmembrane region" description="Helical" evidence="9">
    <location>
        <begin position="403"/>
        <end position="427"/>
    </location>
</feature>
<evidence type="ECO:0000256" key="2">
    <source>
        <dbReference type="ARBA" id="ARBA00009904"/>
    </source>
</evidence>
<evidence type="ECO:0000256" key="5">
    <source>
        <dbReference type="ARBA" id="ARBA00022989"/>
    </source>
</evidence>
<dbReference type="Proteomes" id="UP001203136">
    <property type="component" value="Unassembled WGS sequence"/>
</dbReference>
<keyword evidence="4 9" id="KW-0812">Transmembrane</keyword>
<dbReference type="GO" id="GO:0016471">
    <property type="term" value="C:vacuolar proton-transporting V-type ATPase complex"/>
    <property type="evidence" value="ECO:0007669"/>
    <property type="project" value="TreeGrafter"/>
</dbReference>